<dbReference type="AlphaFoldDB" id="A0A1B0QZD3"/>
<dbReference type="InterPro" id="IPR007973">
    <property type="entry name" value="Pilus_assembly_TraE"/>
</dbReference>
<reference evidence="1" key="1">
    <citation type="submission" date="2014-08" db="EMBL/GenBank/DDBJ databases">
        <title>High prevalence of clonal-related extended-spectrum cephalosporin-resistant Salmonella enterica serovar Enteritidis in Republic of Korea: a microbiological, molecular, and epidemiological study.</title>
        <authorList>
            <person name="Kim J.S."/>
            <person name="Jeon S.-E."/>
            <person name="Kim S.-J."/>
            <person name="Lee D.-Y."/>
            <person name="Chung G.T."/>
            <person name="Yoo C.-K."/>
            <person name="Kim J."/>
        </authorList>
    </citation>
    <scope>NUCLEOTIDE SEQUENCE</scope>
    <source>
        <strain evidence="1">SEN110055</strain>
        <plasmid evidence="1">pSEN110055</plasmid>
    </source>
</reference>
<dbReference type="RefSeq" id="WP_235671611.1">
    <property type="nucleotide sequence ID" value="NZ_KM396300.1"/>
</dbReference>
<accession>A0A1B0QZD3</accession>
<sequence>MTAYVLDALSPELQAKTSESLQEQINIMQARGVEQTFKPNDIYFDPKNDMVYVWGTKTTRLVNVPDKTESSKWTYEWVLGMKNGRPRIAYVNQYSGTPNIKKNYDKRQRATGNAG</sequence>
<name>A0A1B0QZD3_SALEN</name>
<geneLocation type="plasmid" evidence="1">
    <name>pSEN110055</name>
</geneLocation>
<gene>
    <name evidence="1" type="primary">trhE</name>
    <name evidence="1" type="ORF">pSEN110055_276</name>
</gene>
<dbReference type="Pfam" id="PF05309">
    <property type="entry name" value="TraE"/>
    <property type="match status" value="1"/>
</dbReference>
<protein>
    <submittedName>
        <fullName evidence="1">Putative pilus assembly protein</fullName>
    </submittedName>
</protein>
<proteinExistence type="predicted"/>
<dbReference type="EMBL" id="KM396300">
    <property type="protein sequence ID" value="AKB10638.1"/>
    <property type="molecule type" value="Genomic_DNA"/>
</dbReference>
<evidence type="ECO:0000313" key="1">
    <source>
        <dbReference type="EMBL" id="AKB10638.1"/>
    </source>
</evidence>
<keyword evidence="1" id="KW-0614">Plasmid</keyword>
<organism evidence="1">
    <name type="scientific">Salmonella enteritidis</name>
    <dbReference type="NCBI Taxonomy" id="149539"/>
    <lineage>
        <taxon>Bacteria</taxon>
        <taxon>Pseudomonadati</taxon>
        <taxon>Pseudomonadota</taxon>
        <taxon>Gammaproteobacteria</taxon>
        <taxon>Enterobacterales</taxon>
        <taxon>Enterobacteriaceae</taxon>
        <taxon>Salmonella</taxon>
    </lineage>
</organism>